<keyword evidence="2" id="KW-1133">Transmembrane helix</keyword>
<reference evidence="4" key="2">
    <citation type="submission" date="2013-04" db="EMBL/GenBank/DDBJ databases">
        <title>Genomic mechanisms accounting for the adaptation to parasitism in nematode-trapping fungi.</title>
        <authorList>
            <person name="Ahren D.G."/>
        </authorList>
    </citation>
    <scope>NUCLEOTIDE SEQUENCE [LARGE SCALE GENOMIC DNA]</scope>
    <source>
        <strain evidence="4">CBS 200.50</strain>
    </source>
</reference>
<comment type="caution">
    <text evidence="3">The sequence shown here is derived from an EMBL/GenBank/DDBJ whole genome shotgun (WGS) entry which is preliminary data.</text>
</comment>
<accession>S8AVA6</accession>
<evidence type="ECO:0000256" key="2">
    <source>
        <dbReference type="SAM" id="Phobius"/>
    </source>
</evidence>
<proteinExistence type="predicted"/>
<evidence type="ECO:0000256" key="1">
    <source>
        <dbReference type="SAM" id="MobiDB-lite"/>
    </source>
</evidence>
<dbReference type="Proteomes" id="UP000015100">
    <property type="component" value="Unassembled WGS sequence"/>
</dbReference>
<name>S8AVA6_DACHA</name>
<sequence>MCAQSQASRSSAALLLGPQAVDENGRRDEKGDDEERLGPWVASKTPPSSLGAHLGPPAEISRDRSPMQQAIRGIPLYGLALFLVLVPYILGKQDNSNQSPVRHQD</sequence>
<protein>
    <submittedName>
        <fullName evidence="3">Uncharacterized protein</fullName>
    </submittedName>
</protein>
<keyword evidence="2" id="KW-0472">Membrane</keyword>
<gene>
    <name evidence="3" type="ORF">H072_1132</name>
</gene>
<evidence type="ECO:0000313" key="3">
    <source>
        <dbReference type="EMBL" id="EPS44876.1"/>
    </source>
</evidence>
<dbReference type="HOGENOM" id="CLU_2236482_0_0_1"/>
<feature type="compositionally biased region" description="Low complexity" evidence="1">
    <location>
        <begin position="1"/>
        <end position="16"/>
    </location>
</feature>
<evidence type="ECO:0000313" key="4">
    <source>
        <dbReference type="Proteomes" id="UP000015100"/>
    </source>
</evidence>
<dbReference type="EMBL" id="AQGS01000030">
    <property type="protein sequence ID" value="EPS44876.1"/>
    <property type="molecule type" value="Genomic_DNA"/>
</dbReference>
<keyword evidence="2" id="KW-0812">Transmembrane</keyword>
<organism evidence="3 4">
    <name type="scientific">Dactylellina haptotyla (strain CBS 200.50)</name>
    <name type="common">Nematode-trapping fungus</name>
    <name type="synonym">Monacrosporium haptotylum</name>
    <dbReference type="NCBI Taxonomy" id="1284197"/>
    <lineage>
        <taxon>Eukaryota</taxon>
        <taxon>Fungi</taxon>
        <taxon>Dikarya</taxon>
        <taxon>Ascomycota</taxon>
        <taxon>Pezizomycotina</taxon>
        <taxon>Orbiliomycetes</taxon>
        <taxon>Orbiliales</taxon>
        <taxon>Orbiliaceae</taxon>
        <taxon>Dactylellina</taxon>
    </lineage>
</organism>
<feature type="transmembrane region" description="Helical" evidence="2">
    <location>
        <begin position="70"/>
        <end position="90"/>
    </location>
</feature>
<dbReference type="AlphaFoldDB" id="S8AVA6"/>
<reference evidence="3 4" key="1">
    <citation type="journal article" date="2013" name="PLoS Genet.">
        <title>Genomic mechanisms accounting for the adaptation to parasitism in nematode-trapping fungi.</title>
        <authorList>
            <person name="Meerupati T."/>
            <person name="Andersson K.M."/>
            <person name="Friman E."/>
            <person name="Kumar D."/>
            <person name="Tunlid A."/>
            <person name="Ahren D."/>
        </authorList>
    </citation>
    <scope>NUCLEOTIDE SEQUENCE [LARGE SCALE GENOMIC DNA]</scope>
    <source>
        <strain evidence="3 4">CBS 200.50</strain>
    </source>
</reference>
<feature type="region of interest" description="Disordered" evidence="1">
    <location>
        <begin position="1"/>
        <end position="66"/>
    </location>
</feature>
<keyword evidence="4" id="KW-1185">Reference proteome</keyword>